<feature type="signal peptide" evidence="2">
    <location>
        <begin position="1"/>
        <end position="18"/>
    </location>
</feature>
<feature type="region of interest" description="Disordered" evidence="1">
    <location>
        <begin position="64"/>
        <end position="89"/>
    </location>
</feature>
<evidence type="ECO:0000313" key="3">
    <source>
        <dbReference type="EMBL" id="KAG8534694.1"/>
    </source>
</evidence>
<keyword evidence="4" id="KW-1185">Reference proteome</keyword>
<evidence type="ECO:0008006" key="5">
    <source>
        <dbReference type="Google" id="ProtNLM"/>
    </source>
</evidence>
<organism evidence="3 4">
    <name type="scientific">Engystomops pustulosus</name>
    <name type="common">Tungara frog</name>
    <name type="synonym">Physalaemus pustulosus</name>
    <dbReference type="NCBI Taxonomy" id="76066"/>
    <lineage>
        <taxon>Eukaryota</taxon>
        <taxon>Metazoa</taxon>
        <taxon>Chordata</taxon>
        <taxon>Craniata</taxon>
        <taxon>Vertebrata</taxon>
        <taxon>Euteleostomi</taxon>
        <taxon>Amphibia</taxon>
        <taxon>Batrachia</taxon>
        <taxon>Anura</taxon>
        <taxon>Neobatrachia</taxon>
        <taxon>Hyloidea</taxon>
        <taxon>Leptodactylidae</taxon>
        <taxon>Leiuperinae</taxon>
        <taxon>Engystomops</taxon>
    </lineage>
</organism>
<evidence type="ECO:0000256" key="1">
    <source>
        <dbReference type="SAM" id="MobiDB-lite"/>
    </source>
</evidence>
<dbReference type="AlphaFoldDB" id="A0AAV6YAR3"/>
<keyword evidence="2" id="KW-0732">Signal</keyword>
<sequence>MVSPGWCGAFLYITAALCQKMKCPGTTTPQLSWRSGMSHRLMGDPSCRSSCREAMSAGFMRWTSNQSARSDADSGVESTRLENKAGAGL</sequence>
<dbReference type="Proteomes" id="UP000824782">
    <property type="component" value="Unassembled WGS sequence"/>
</dbReference>
<reference evidence="3" key="1">
    <citation type="thesis" date="2020" institute="ProQuest LLC" country="789 East Eisenhower Parkway, Ann Arbor, MI, USA">
        <title>Comparative Genomics and Chromosome Evolution.</title>
        <authorList>
            <person name="Mudd A.B."/>
        </authorList>
    </citation>
    <scope>NUCLEOTIDE SEQUENCE</scope>
    <source>
        <strain evidence="3">237g6f4</strain>
        <tissue evidence="3">Blood</tissue>
    </source>
</reference>
<name>A0AAV6YAR3_ENGPU</name>
<protein>
    <recommendedName>
        <fullName evidence="5">Secreted protein</fullName>
    </recommendedName>
</protein>
<evidence type="ECO:0000256" key="2">
    <source>
        <dbReference type="SAM" id="SignalP"/>
    </source>
</evidence>
<proteinExistence type="predicted"/>
<dbReference type="EMBL" id="WNYA01094475">
    <property type="protein sequence ID" value="KAG8534694.1"/>
    <property type="molecule type" value="Genomic_DNA"/>
</dbReference>
<evidence type="ECO:0000313" key="4">
    <source>
        <dbReference type="Proteomes" id="UP000824782"/>
    </source>
</evidence>
<feature type="chain" id="PRO_5043406340" description="Secreted protein" evidence="2">
    <location>
        <begin position="19"/>
        <end position="89"/>
    </location>
</feature>
<gene>
    <name evidence="3" type="ORF">GDO81_018796</name>
</gene>
<comment type="caution">
    <text evidence="3">The sequence shown here is derived from an EMBL/GenBank/DDBJ whole genome shotgun (WGS) entry which is preliminary data.</text>
</comment>
<accession>A0AAV6YAR3</accession>